<evidence type="ECO:0000313" key="2">
    <source>
        <dbReference type="EMBL" id="EMQ95196.1"/>
    </source>
</evidence>
<evidence type="ECO:0000256" key="1">
    <source>
        <dbReference type="SAM" id="MobiDB-lite"/>
    </source>
</evidence>
<feature type="compositionally biased region" description="Polar residues" evidence="1">
    <location>
        <begin position="159"/>
        <end position="173"/>
    </location>
</feature>
<gene>
    <name evidence="2" type="ORF">D778_02717</name>
</gene>
<dbReference type="OrthoDB" id="1404208at2"/>
<accession>M7MJF3</accession>
<dbReference type="EMBL" id="ANLA01000009">
    <property type="protein sequence ID" value="EMQ95196.1"/>
    <property type="molecule type" value="Genomic_DNA"/>
</dbReference>
<dbReference type="RefSeq" id="WP_007648883.1">
    <property type="nucleotide sequence ID" value="NZ_ANLA01000009.1"/>
</dbReference>
<sequence length="305" mass="33591">MKLNAILPFLIPVLIAGGLIGYNEMNDNVLLEMLKNNSTQIQNIDQNQVAEIEQIEQPNIIQETENTSNTNIENNAKTVTLENTDVALVTETQVTLTNNNHDIKVNDIVVAGVLDNAPLGFLRKVTNISQDNGKYLLQTEKASLSDAYANEIANPVQEPDTTNSNNSYTFQPSDAEDSQNQDSEFITELIESEATIAQKSYNCGSKGCFETAFKNCTSAIGIDEILKPYSQKTQYEIVGMGEKGCKVKTTFEVSFFPDWEGKSITCELDNSLSITEAAGLIYQPNGSSNLNCQGELLPELKKYGY</sequence>
<organism evidence="2 3">
    <name type="scientific">Xanthomarina gelatinilytica</name>
    <dbReference type="NCBI Taxonomy" id="1137281"/>
    <lineage>
        <taxon>Bacteria</taxon>
        <taxon>Pseudomonadati</taxon>
        <taxon>Bacteroidota</taxon>
        <taxon>Flavobacteriia</taxon>
        <taxon>Flavobacteriales</taxon>
        <taxon>Flavobacteriaceae</taxon>
        <taxon>Xanthomarina</taxon>
    </lineage>
</organism>
<dbReference type="AlphaFoldDB" id="M7MJF3"/>
<keyword evidence="3" id="KW-1185">Reference proteome</keyword>
<evidence type="ECO:0000313" key="3">
    <source>
        <dbReference type="Proteomes" id="UP000012024"/>
    </source>
</evidence>
<dbReference type="Proteomes" id="UP000012024">
    <property type="component" value="Unassembled WGS sequence"/>
</dbReference>
<protein>
    <submittedName>
        <fullName evidence="2">Uncharacterized protein</fullName>
    </submittedName>
</protein>
<comment type="caution">
    <text evidence="2">The sequence shown here is derived from an EMBL/GenBank/DDBJ whole genome shotgun (WGS) entry which is preliminary data.</text>
</comment>
<reference evidence="2 3" key="1">
    <citation type="submission" date="2012-12" db="EMBL/GenBank/DDBJ databases">
        <title>Genome assembly of Formosa sp. AK20.</title>
        <authorList>
            <person name="Kumar R."/>
            <person name="Khatri I."/>
            <person name="Vaidya B."/>
            <person name="Subramanian S."/>
            <person name="Pinnaka A."/>
        </authorList>
    </citation>
    <scope>NUCLEOTIDE SEQUENCE [LARGE SCALE GENOMIC DNA]</scope>
    <source>
        <strain evidence="2 3">AK20</strain>
    </source>
</reference>
<feature type="region of interest" description="Disordered" evidence="1">
    <location>
        <begin position="155"/>
        <end position="182"/>
    </location>
</feature>
<dbReference type="GeneID" id="98641196"/>
<proteinExistence type="predicted"/>
<dbReference type="PATRIC" id="fig|1137281.3.peg.1307"/>
<name>M7MJF3_9FLAO</name>